<dbReference type="InterPro" id="IPR051783">
    <property type="entry name" value="NAD(P)-dependent_oxidoreduct"/>
</dbReference>
<dbReference type="OrthoDB" id="2130169at2759"/>
<organism evidence="2 3">
    <name type="scientific">Penicillium concentricum</name>
    <dbReference type="NCBI Taxonomy" id="293559"/>
    <lineage>
        <taxon>Eukaryota</taxon>
        <taxon>Fungi</taxon>
        <taxon>Dikarya</taxon>
        <taxon>Ascomycota</taxon>
        <taxon>Pezizomycotina</taxon>
        <taxon>Eurotiomycetes</taxon>
        <taxon>Eurotiomycetidae</taxon>
        <taxon>Eurotiales</taxon>
        <taxon>Aspergillaceae</taxon>
        <taxon>Penicillium</taxon>
    </lineage>
</organism>
<dbReference type="RefSeq" id="XP_056576090.1">
    <property type="nucleotide sequence ID" value="XM_056727518.1"/>
</dbReference>
<dbReference type="InterPro" id="IPR001509">
    <property type="entry name" value="Epimerase_deHydtase"/>
</dbReference>
<protein>
    <recommendedName>
        <fullName evidence="1">NAD-dependent epimerase/dehydratase domain-containing protein</fullName>
    </recommendedName>
</protein>
<comment type="caution">
    <text evidence="2">The sequence shown here is derived from an EMBL/GenBank/DDBJ whole genome shotgun (WGS) entry which is preliminary data.</text>
</comment>
<dbReference type="GO" id="GO:0004029">
    <property type="term" value="F:aldehyde dehydrogenase (NAD+) activity"/>
    <property type="evidence" value="ECO:0007669"/>
    <property type="project" value="TreeGrafter"/>
</dbReference>
<accession>A0A9W9RKL4</accession>
<keyword evidence="3" id="KW-1185">Reference proteome</keyword>
<dbReference type="Pfam" id="PF01370">
    <property type="entry name" value="Epimerase"/>
    <property type="match status" value="1"/>
</dbReference>
<feature type="domain" description="NAD-dependent epimerase/dehydratase" evidence="1">
    <location>
        <begin position="166"/>
        <end position="238"/>
    </location>
</feature>
<evidence type="ECO:0000313" key="3">
    <source>
        <dbReference type="Proteomes" id="UP001147752"/>
    </source>
</evidence>
<evidence type="ECO:0000259" key="1">
    <source>
        <dbReference type="Pfam" id="PF01370"/>
    </source>
</evidence>
<dbReference type="Gene3D" id="3.40.50.720">
    <property type="entry name" value="NAD(P)-binding Rossmann-like Domain"/>
    <property type="match status" value="1"/>
</dbReference>
<dbReference type="GeneID" id="81466701"/>
<sequence>MAPRVFLTGVTGYIGGDGLFALANTHPDWEYSALVRSEEKSTQVTSKYPKIRTVIGDLDSSELIEEEVKNADIVFHFADCDHVAAAKAIAKGAQHHTPERPLWLIHTSGTGILTVEDQRAGTYGIERPKEYNDWEGVSELVSLPSDAFHRNVDEIILGAGQQSPASVKVAVVCPPTIYGPGRGPGNTKSIQAYWLSAAVLKRKQGFLVGKGENVWHQVHVQDLSNVYLALGEAASVGGGKATWNNEGYYLAENGSFVWGDIQRAVAQSAFDKKLIASPNVESLDGAQTSELNSAGVYAWGSNSRGNSIRARKLFGWTPQMPKLIDLIPEIVEGEAKSLGLL</sequence>
<reference evidence="2" key="1">
    <citation type="submission" date="2022-12" db="EMBL/GenBank/DDBJ databases">
        <authorList>
            <person name="Petersen C."/>
        </authorList>
    </citation>
    <scope>NUCLEOTIDE SEQUENCE</scope>
    <source>
        <strain evidence="2">IBT 3081</strain>
    </source>
</reference>
<dbReference type="PANTHER" id="PTHR48079">
    <property type="entry name" value="PROTEIN YEEZ"/>
    <property type="match status" value="1"/>
</dbReference>
<dbReference type="SUPFAM" id="SSF51735">
    <property type="entry name" value="NAD(P)-binding Rossmann-fold domains"/>
    <property type="match status" value="1"/>
</dbReference>
<dbReference type="AlphaFoldDB" id="A0A9W9RKL4"/>
<dbReference type="InterPro" id="IPR036291">
    <property type="entry name" value="NAD(P)-bd_dom_sf"/>
</dbReference>
<name>A0A9W9RKL4_9EURO</name>
<evidence type="ECO:0000313" key="2">
    <source>
        <dbReference type="EMBL" id="KAJ5360604.1"/>
    </source>
</evidence>
<dbReference type="GO" id="GO:0005737">
    <property type="term" value="C:cytoplasm"/>
    <property type="evidence" value="ECO:0007669"/>
    <property type="project" value="TreeGrafter"/>
</dbReference>
<dbReference type="Proteomes" id="UP001147752">
    <property type="component" value="Unassembled WGS sequence"/>
</dbReference>
<gene>
    <name evidence="2" type="ORF">N7517_009795</name>
</gene>
<dbReference type="PANTHER" id="PTHR48079:SF7">
    <property type="entry name" value="NAD(P)-BINDING DOMAIN-CONTAINING PROTEIN-RELATED"/>
    <property type="match status" value="1"/>
</dbReference>
<dbReference type="EMBL" id="JAPZBT010000004">
    <property type="protein sequence ID" value="KAJ5360604.1"/>
    <property type="molecule type" value="Genomic_DNA"/>
</dbReference>
<reference evidence="2" key="2">
    <citation type="journal article" date="2023" name="IMA Fungus">
        <title>Comparative genomic study of the Penicillium genus elucidates a diverse pangenome and 15 lateral gene transfer events.</title>
        <authorList>
            <person name="Petersen C."/>
            <person name="Sorensen T."/>
            <person name="Nielsen M.R."/>
            <person name="Sondergaard T.E."/>
            <person name="Sorensen J.L."/>
            <person name="Fitzpatrick D.A."/>
            <person name="Frisvad J.C."/>
            <person name="Nielsen K.L."/>
        </authorList>
    </citation>
    <scope>NUCLEOTIDE SEQUENCE</scope>
    <source>
        <strain evidence="2">IBT 3081</strain>
    </source>
</reference>
<proteinExistence type="predicted"/>